<evidence type="ECO:0000313" key="2">
    <source>
        <dbReference type="EMBL" id="KTD16005.1"/>
    </source>
</evidence>
<feature type="transmembrane region" description="Helical" evidence="1">
    <location>
        <begin position="7"/>
        <end position="26"/>
    </location>
</feature>
<feature type="transmembrane region" description="Helical" evidence="1">
    <location>
        <begin position="32"/>
        <end position="51"/>
    </location>
</feature>
<sequence>MKTKKIPYYLLLTLLTIGASLILGFLSFGGMFALWPTLTFAFGAFVLSVAYEGEIYLQNIKGALNKLFFKHEYLKHYLANEFLLTSYLNNEELLSNSPTEDCPQFFQDYKKQLKLLNLFKHQRLDEVSLAKKRKIEKTLRSMEKWFAIQLFSPNSENLTSYEEKLQKWLREHGQSECQAKLAKRRSTFNQVKLFSLVASIFMALGTSYLLVEAFEVIPFLASLSLTTLPFLIVPMAIVAGAAYGFLTYNAVTDMINNDTLNKWYKKIRNDLSKGLTARSLFIATTAVLLLALTVALTICTAGTWWTVVKNTRPLFTWMDKMPRFVMGVIHPLVTGMSSLVFNLQNTSESLEMIDDATKVKSGLLKRMVKAITDGWANLRGQENWWQIVNPARILLKLTFTPLRIILFFGHLLSIAVTADRVPGIPQIVSALLGFISEGFEDAHYFFPHKEHDHHHDHEEGYEMESKDQRDKRAIKAMLKERLGSEDTGHNPNTDDIPTRLLKGLFKPLFVLAAAYDAWASKSNAGTSRKVLDYDKAREKQMGYQATNRPVSLKGRETPSQNWQTQDAIRRIGRFKEKHLAGVIWNKGIAQKKAYELTTLQNDLRKGVVDIGSRLIEEKKKAVYHSHRFFSYQETPTCTEDFLEKLPEQIASPAA</sequence>
<evidence type="ECO:0000256" key="1">
    <source>
        <dbReference type="SAM" id="Phobius"/>
    </source>
</evidence>
<dbReference type="eggNOG" id="ENOG5034012">
    <property type="taxonomic scope" value="Bacteria"/>
</dbReference>
<accession>A0A0W0V7B7</accession>
<keyword evidence="1" id="KW-0472">Membrane</keyword>
<comment type="caution">
    <text evidence="2">The sequence shown here is derived from an EMBL/GenBank/DDBJ whole genome shotgun (WGS) entry which is preliminary data.</text>
</comment>
<feature type="transmembrane region" description="Helical" evidence="1">
    <location>
        <begin position="193"/>
        <end position="211"/>
    </location>
</feature>
<feature type="transmembrane region" description="Helical" evidence="1">
    <location>
        <begin position="217"/>
        <end position="246"/>
    </location>
</feature>
<gene>
    <name evidence="2" type="ORF">Llan_2593</name>
</gene>
<dbReference type="EMBL" id="LNYI01000064">
    <property type="protein sequence ID" value="KTD16005.1"/>
    <property type="molecule type" value="Genomic_DNA"/>
</dbReference>
<organism evidence="2 3">
    <name type="scientific">Legionella lansingensis</name>
    <dbReference type="NCBI Taxonomy" id="45067"/>
    <lineage>
        <taxon>Bacteria</taxon>
        <taxon>Pseudomonadati</taxon>
        <taxon>Pseudomonadota</taxon>
        <taxon>Gammaproteobacteria</taxon>
        <taxon>Legionellales</taxon>
        <taxon>Legionellaceae</taxon>
        <taxon>Legionella</taxon>
    </lineage>
</organism>
<dbReference type="AlphaFoldDB" id="A0A0W0V7B7"/>
<keyword evidence="1" id="KW-1133">Transmembrane helix</keyword>
<reference evidence="2 3" key="1">
    <citation type="submission" date="2015-11" db="EMBL/GenBank/DDBJ databases">
        <title>Genomic analysis of 38 Legionella species identifies large and diverse effector repertoires.</title>
        <authorList>
            <person name="Burstein D."/>
            <person name="Amaro F."/>
            <person name="Zusman T."/>
            <person name="Lifshitz Z."/>
            <person name="Cohen O."/>
            <person name="Gilbert J.A."/>
            <person name="Pupko T."/>
            <person name="Shuman H.A."/>
            <person name="Segal G."/>
        </authorList>
    </citation>
    <scope>NUCLEOTIDE SEQUENCE [LARGE SCALE GENOMIC DNA]</scope>
    <source>
        <strain evidence="2 3">ATCC 49751</strain>
    </source>
</reference>
<protein>
    <submittedName>
        <fullName evidence="2">Uncharacterized protein</fullName>
    </submittedName>
</protein>
<dbReference type="RefSeq" id="WP_028372761.1">
    <property type="nucleotide sequence ID" value="NZ_CAAAJD010000018.1"/>
</dbReference>
<dbReference type="OrthoDB" id="5648973at2"/>
<dbReference type="PATRIC" id="fig|45067.4.peg.2728"/>
<keyword evidence="3" id="KW-1185">Reference proteome</keyword>
<evidence type="ECO:0000313" key="3">
    <source>
        <dbReference type="Proteomes" id="UP000054869"/>
    </source>
</evidence>
<dbReference type="Proteomes" id="UP000054869">
    <property type="component" value="Unassembled WGS sequence"/>
</dbReference>
<name>A0A0W0V7B7_9GAMM</name>
<feature type="transmembrane region" description="Helical" evidence="1">
    <location>
        <begin position="280"/>
        <end position="304"/>
    </location>
</feature>
<keyword evidence="1" id="KW-0812">Transmembrane</keyword>
<proteinExistence type="predicted"/>